<dbReference type="FunFam" id="3.30.160.60:FF:000761">
    <property type="entry name" value="Zinc finger protein 449"/>
    <property type="match status" value="1"/>
</dbReference>
<evidence type="ECO:0000256" key="4">
    <source>
        <dbReference type="ARBA" id="ARBA00022737"/>
    </source>
</evidence>
<evidence type="ECO:0000259" key="15">
    <source>
        <dbReference type="PROSITE" id="PS50157"/>
    </source>
</evidence>
<proteinExistence type="inferred from homology"/>
<keyword evidence="4" id="KW-0677">Repeat</keyword>
<dbReference type="SMR" id="B4GL84"/>
<dbReference type="PANTHER" id="PTHR16515:SF49">
    <property type="entry name" value="GASTRULA ZINC FINGER PROTEIN XLCGF49.1-LIKE-RELATED"/>
    <property type="match status" value="1"/>
</dbReference>
<dbReference type="GO" id="GO:0008270">
    <property type="term" value="F:zinc ion binding"/>
    <property type="evidence" value="ECO:0007669"/>
    <property type="project" value="UniProtKB-UniRule"/>
</dbReference>
<evidence type="ECO:0000256" key="8">
    <source>
        <dbReference type="ARBA" id="ARBA00023125"/>
    </source>
</evidence>
<feature type="binding site" evidence="12">
    <location>
        <position position="53"/>
    </location>
    <ligand>
        <name>Zn(2+)</name>
        <dbReference type="ChEBI" id="CHEBI:29105"/>
    </ligand>
</feature>
<dbReference type="InterPro" id="IPR013087">
    <property type="entry name" value="Znf_C2H2_type"/>
</dbReference>
<dbReference type="GO" id="GO:0005634">
    <property type="term" value="C:nucleus"/>
    <property type="evidence" value="ECO:0007669"/>
    <property type="project" value="UniProtKB-SubCell"/>
</dbReference>
<dbReference type="SMART" id="SM00868">
    <property type="entry name" value="zf-AD"/>
    <property type="match status" value="1"/>
</dbReference>
<evidence type="ECO:0000256" key="3">
    <source>
        <dbReference type="ARBA" id="ARBA00022723"/>
    </source>
</evidence>
<comment type="similarity">
    <text evidence="2">Belongs to the krueppel C2H2-type zinc-finger protein family.</text>
</comment>
<sequence>MDRLQSLCRICIVNPEDDSLIATGEDFDELIKCCTGIQLSVRPNGPRKICISCELLIRSARQLCSLCQESDEKLKKYESDLELLEAKRNVANEDDISIDSDMEMVHEYLDSYVVSQGSPESTTESHFSVEISIKRPSPAPVEQKPPCAVASVKQKPQSTSTLALSPDSTPATELKPSKAPRFACHVCPNVYLEKSKLTVHLLAHNDFKRHECEICQKGFHQTTSLKRHMNTHTGQRPYKCFFCDSRFADPSTRIKHERIHTNEKPYKCKFCGKVFAYSNVLRGHLKTHTGERPYKCQHCKQSFSQMHHKNTHEKSHRMKDTEDTITVIAVEEE</sequence>
<dbReference type="HOGENOM" id="CLU_002678_94_3_1"/>
<evidence type="ECO:0000256" key="13">
    <source>
        <dbReference type="SAM" id="Coils"/>
    </source>
</evidence>
<dbReference type="GO" id="GO:0010468">
    <property type="term" value="P:regulation of gene expression"/>
    <property type="evidence" value="ECO:0007669"/>
    <property type="project" value="TreeGrafter"/>
</dbReference>
<dbReference type="PROSITE" id="PS00028">
    <property type="entry name" value="ZINC_FINGER_C2H2_1"/>
    <property type="match status" value="5"/>
</dbReference>
<dbReference type="AlphaFoldDB" id="B4GL84"/>
<dbReference type="GO" id="GO:0003677">
    <property type="term" value="F:DNA binding"/>
    <property type="evidence" value="ECO:0007669"/>
    <property type="project" value="UniProtKB-KW"/>
</dbReference>
<keyword evidence="6 12" id="KW-0862">Zinc</keyword>
<keyword evidence="13" id="KW-0175">Coiled coil</keyword>
<evidence type="ECO:0000256" key="14">
    <source>
        <dbReference type="SAM" id="MobiDB-lite"/>
    </source>
</evidence>
<reference evidence="17 18" key="1">
    <citation type="journal article" date="2007" name="Nature">
        <title>Evolution of genes and genomes on the Drosophila phylogeny.</title>
        <authorList>
            <consortium name="Drosophila 12 Genomes Consortium"/>
            <person name="Clark A.G."/>
            <person name="Eisen M.B."/>
            <person name="Smith D.R."/>
            <person name="Bergman C.M."/>
            <person name="Oliver B."/>
            <person name="Markow T.A."/>
            <person name="Kaufman T.C."/>
            <person name="Kellis M."/>
            <person name="Gelbart W."/>
            <person name="Iyer V.N."/>
            <person name="Pollard D.A."/>
            <person name="Sackton T.B."/>
            <person name="Larracuente A.M."/>
            <person name="Singh N.D."/>
            <person name="Abad J.P."/>
            <person name="Abt D.N."/>
            <person name="Adryan B."/>
            <person name="Aguade M."/>
            <person name="Akashi H."/>
            <person name="Anderson W.W."/>
            <person name="Aquadro C.F."/>
            <person name="Ardell D.H."/>
            <person name="Arguello R."/>
            <person name="Artieri C.G."/>
            <person name="Barbash D.A."/>
            <person name="Barker D."/>
            <person name="Barsanti P."/>
            <person name="Batterham P."/>
            <person name="Batzoglou S."/>
            <person name="Begun D."/>
            <person name="Bhutkar A."/>
            <person name="Blanco E."/>
            <person name="Bosak S.A."/>
            <person name="Bradley R.K."/>
            <person name="Brand A.D."/>
            <person name="Brent M.R."/>
            <person name="Brooks A.N."/>
            <person name="Brown R.H."/>
            <person name="Butlin R.K."/>
            <person name="Caggese C."/>
            <person name="Calvi B.R."/>
            <person name="Bernardo de Carvalho A."/>
            <person name="Caspi A."/>
            <person name="Castrezana S."/>
            <person name="Celniker S.E."/>
            <person name="Chang J.L."/>
            <person name="Chapple C."/>
            <person name="Chatterji S."/>
            <person name="Chinwalla A."/>
            <person name="Civetta A."/>
            <person name="Clifton S.W."/>
            <person name="Comeron J.M."/>
            <person name="Costello J.C."/>
            <person name="Coyne J.A."/>
            <person name="Daub J."/>
            <person name="David R.G."/>
            <person name="Delcher A.L."/>
            <person name="Delehaunty K."/>
            <person name="Do C.B."/>
            <person name="Ebling H."/>
            <person name="Edwards K."/>
            <person name="Eickbush T."/>
            <person name="Evans J.D."/>
            <person name="Filipski A."/>
            <person name="Findeiss S."/>
            <person name="Freyhult E."/>
            <person name="Fulton L."/>
            <person name="Fulton R."/>
            <person name="Garcia A.C."/>
            <person name="Gardiner A."/>
            <person name="Garfield D.A."/>
            <person name="Garvin B.E."/>
            <person name="Gibson G."/>
            <person name="Gilbert D."/>
            <person name="Gnerre S."/>
            <person name="Godfrey J."/>
            <person name="Good R."/>
            <person name="Gotea V."/>
            <person name="Gravely B."/>
            <person name="Greenberg A.J."/>
            <person name="Griffiths-Jones S."/>
            <person name="Gross S."/>
            <person name="Guigo R."/>
            <person name="Gustafson E.A."/>
            <person name="Haerty W."/>
            <person name="Hahn M.W."/>
            <person name="Halligan D.L."/>
            <person name="Halpern A.L."/>
            <person name="Halter G.M."/>
            <person name="Han M.V."/>
            <person name="Heger A."/>
            <person name="Hillier L."/>
            <person name="Hinrichs A.S."/>
            <person name="Holmes I."/>
            <person name="Hoskins R.A."/>
            <person name="Hubisz M.J."/>
            <person name="Hultmark D."/>
            <person name="Huntley M.A."/>
            <person name="Jaffe D.B."/>
            <person name="Jagadeeshan S."/>
            <person name="Jeck W.R."/>
            <person name="Johnson J."/>
            <person name="Jones C.D."/>
            <person name="Jordan W.C."/>
            <person name="Karpen G.H."/>
            <person name="Kataoka E."/>
            <person name="Keightley P.D."/>
            <person name="Kheradpour P."/>
            <person name="Kirkness E.F."/>
            <person name="Koerich L.B."/>
            <person name="Kristiansen K."/>
            <person name="Kudrna D."/>
            <person name="Kulathinal R.J."/>
            <person name="Kumar S."/>
            <person name="Kwok R."/>
            <person name="Lander E."/>
            <person name="Langley C.H."/>
            <person name="Lapoint R."/>
            <person name="Lazzaro B.P."/>
            <person name="Lee S.J."/>
            <person name="Levesque L."/>
            <person name="Li R."/>
            <person name="Lin C.F."/>
            <person name="Lin M.F."/>
            <person name="Lindblad-Toh K."/>
            <person name="Llopart A."/>
            <person name="Long M."/>
            <person name="Low L."/>
            <person name="Lozovsky E."/>
            <person name="Lu J."/>
            <person name="Luo M."/>
            <person name="Machado C.A."/>
            <person name="Makalowski W."/>
            <person name="Marzo M."/>
            <person name="Matsuda M."/>
            <person name="Matzkin L."/>
            <person name="McAllister B."/>
            <person name="McBride C.S."/>
            <person name="McKernan B."/>
            <person name="McKernan K."/>
            <person name="Mendez-Lago M."/>
            <person name="Minx P."/>
            <person name="Mollenhauer M.U."/>
            <person name="Montooth K."/>
            <person name="Mount S.M."/>
            <person name="Mu X."/>
            <person name="Myers E."/>
            <person name="Negre B."/>
            <person name="Newfeld S."/>
            <person name="Nielsen R."/>
            <person name="Noor M.A."/>
            <person name="O'Grady P."/>
            <person name="Pachter L."/>
            <person name="Papaceit M."/>
            <person name="Parisi M.J."/>
            <person name="Parisi M."/>
            <person name="Parts L."/>
            <person name="Pedersen J.S."/>
            <person name="Pesole G."/>
            <person name="Phillippy A.M."/>
            <person name="Ponting C.P."/>
            <person name="Pop M."/>
            <person name="Porcelli D."/>
            <person name="Powell J.R."/>
            <person name="Prohaska S."/>
            <person name="Pruitt K."/>
            <person name="Puig M."/>
            <person name="Quesneville H."/>
            <person name="Ram K.R."/>
            <person name="Rand D."/>
            <person name="Rasmussen M.D."/>
            <person name="Reed L.K."/>
            <person name="Reenan R."/>
            <person name="Reily A."/>
            <person name="Remington K.A."/>
            <person name="Rieger T.T."/>
            <person name="Ritchie M.G."/>
            <person name="Robin C."/>
            <person name="Rogers Y.H."/>
            <person name="Rohde C."/>
            <person name="Rozas J."/>
            <person name="Rubenfield M.J."/>
            <person name="Ruiz A."/>
            <person name="Russo S."/>
            <person name="Salzberg S.L."/>
            <person name="Sanchez-Gracia A."/>
            <person name="Saranga D.J."/>
            <person name="Sato H."/>
            <person name="Schaeffer S.W."/>
            <person name="Schatz M.C."/>
            <person name="Schlenke T."/>
            <person name="Schwartz R."/>
            <person name="Segarra C."/>
            <person name="Singh R.S."/>
            <person name="Sirot L."/>
            <person name="Sirota M."/>
            <person name="Sisneros N.B."/>
            <person name="Smith C.D."/>
            <person name="Smith T.F."/>
            <person name="Spieth J."/>
            <person name="Stage D.E."/>
            <person name="Stark A."/>
            <person name="Stephan W."/>
            <person name="Strausberg R.L."/>
            <person name="Strempel S."/>
            <person name="Sturgill D."/>
            <person name="Sutton G."/>
            <person name="Sutton G.G."/>
            <person name="Tao W."/>
            <person name="Teichmann S."/>
            <person name="Tobari Y.N."/>
            <person name="Tomimura Y."/>
            <person name="Tsolas J.M."/>
            <person name="Valente V.L."/>
            <person name="Venter E."/>
            <person name="Venter J.C."/>
            <person name="Vicario S."/>
            <person name="Vieira F.G."/>
            <person name="Vilella A.J."/>
            <person name="Villasante A."/>
            <person name="Walenz B."/>
            <person name="Wang J."/>
            <person name="Wasserman M."/>
            <person name="Watts T."/>
            <person name="Wilson D."/>
            <person name="Wilson R.K."/>
            <person name="Wing R.A."/>
            <person name="Wolfner M.F."/>
            <person name="Wong A."/>
            <person name="Wong G.K."/>
            <person name="Wu C.I."/>
            <person name="Wu G."/>
            <person name="Yamamoto D."/>
            <person name="Yang H.P."/>
            <person name="Yang S.P."/>
            <person name="Yorke J.A."/>
            <person name="Yoshida K."/>
            <person name="Zdobnov E."/>
            <person name="Zhang P."/>
            <person name="Zhang Y."/>
            <person name="Zimin A.V."/>
            <person name="Baldwin J."/>
            <person name="Abdouelleil A."/>
            <person name="Abdulkadir J."/>
            <person name="Abebe A."/>
            <person name="Abera B."/>
            <person name="Abreu J."/>
            <person name="Acer S.C."/>
            <person name="Aftuck L."/>
            <person name="Alexander A."/>
            <person name="An P."/>
            <person name="Anderson E."/>
            <person name="Anderson S."/>
            <person name="Arachi H."/>
            <person name="Azer M."/>
            <person name="Bachantsang P."/>
            <person name="Barry A."/>
            <person name="Bayul T."/>
            <person name="Berlin A."/>
            <person name="Bessette D."/>
            <person name="Bloom T."/>
            <person name="Blye J."/>
            <person name="Boguslavskiy L."/>
            <person name="Bonnet C."/>
            <person name="Boukhgalter B."/>
            <person name="Bourzgui I."/>
            <person name="Brown A."/>
            <person name="Cahill P."/>
            <person name="Channer S."/>
            <person name="Cheshatsang Y."/>
            <person name="Chuda L."/>
            <person name="Citroen M."/>
            <person name="Collymore A."/>
            <person name="Cooke P."/>
            <person name="Costello M."/>
            <person name="D'Aco K."/>
            <person name="Daza R."/>
            <person name="De Haan G."/>
            <person name="DeGray S."/>
            <person name="DeMaso C."/>
            <person name="Dhargay N."/>
            <person name="Dooley K."/>
            <person name="Dooley E."/>
            <person name="Doricent M."/>
            <person name="Dorje P."/>
            <person name="Dorjee K."/>
            <person name="Dupes A."/>
            <person name="Elong R."/>
            <person name="Falk J."/>
            <person name="Farina A."/>
            <person name="Faro S."/>
            <person name="Ferguson D."/>
            <person name="Fisher S."/>
            <person name="Foley C.D."/>
            <person name="Franke A."/>
            <person name="Friedrich D."/>
            <person name="Gadbois L."/>
            <person name="Gearin G."/>
            <person name="Gearin C.R."/>
            <person name="Giannoukos G."/>
            <person name="Goode T."/>
            <person name="Graham J."/>
            <person name="Grandbois E."/>
            <person name="Grewal S."/>
            <person name="Gyaltsen K."/>
            <person name="Hafez N."/>
            <person name="Hagos B."/>
            <person name="Hall J."/>
            <person name="Henson C."/>
            <person name="Hollinger A."/>
            <person name="Honan T."/>
            <person name="Huard M.D."/>
            <person name="Hughes L."/>
            <person name="Hurhula B."/>
            <person name="Husby M.E."/>
            <person name="Kamat A."/>
            <person name="Kanga B."/>
            <person name="Kashin S."/>
            <person name="Khazanovich D."/>
            <person name="Kisner P."/>
            <person name="Lance K."/>
            <person name="Lara M."/>
            <person name="Lee W."/>
            <person name="Lennon N."/>
            <person name="Letendre F."/>
            <person name="LeVine R."/>
            <person name="Lipovsky A."/>
            <person name="Liu X."/>
            <person name="Liu J."/>
            <person name="Liu S."/>
            <person name="Lokyitsang T."/>
            <person name="Lokyitsang Y."/>
            <person name="Lubonja R."/>
            <person name="Lui A."/>
            <person name="MacDonald P."/>
            <person name="Magnisalis V."/>
            <person name="Maru K."/>
            <person name="Matthews C."/>
            <person name="McCusker W."/>
            <person name="McDonough S."/>
            <person name="Mehta T."/>
            <person name="Meldrim J."/>
            <person name="Meneus L."/>
            <person name="Mihai O."/>
            <person name="Mihalev A."/>
            <person name="Mihova T."/>
            <person name="Mittelman R."/>
            <person name="Mlenga V."/>
            <person name="Montmayeur A."/>
            <person name="Mulrain L."/>
            <person name="Navidi A."/>
            <person name="Naylor J."/>
            <person name="Negash T."/>
            <person name="Nguyen T."/>
            <person name="Nguyen N."/>
            <person name="Nicol R."/>
            <person name="Norbu C."/>
            <person name="Norbu N."/>
            <person name="Novod N."/>
            <person name="O'Neill B."/>
            <person name="Osman S."/>
            <person name="Markiewicz E."/>
            <person name="Oyono O.L."/>
            <person name="Patti C."/>
            <person name="Phunkhang P."/>
            <person name="Pierre F."/>
            <person name="Priest M."/>
            <person name="Raghuraman S."/>
            <person name="Rege F."/>
            <person name="Reyes R."/>
            <person name="Rise C."/>
            <person name="Rogov P."/>
            <person name="Ross K."/>
            <person name="Ryan E."/>
            <person name="Settipalli S."/>
            <person name="Shea T."/>
            <person name="Sherpa N."/>
            <person name="Shi L."/>
            <person name="Shih D."/>
            <person name="Sparrow T."/>
            <person name="Spaulding J."/>
            <person name="Stalker J."/>
            <person name="Stange-Thomann N."/>
            <person name="Stavropoulos S."/>
            <person name="Stone C."/>
            <person name="Strader C."/>
            <person name="Tesfaye S."/>
            <person name="Thomson T."/>
            <person name="Thoulutsang Y."/>
            <person name="Thoulutsang D."/>
            <person name="Topham K."/>
            <person name="Topping I."/>
            <person name="Tsamla T."/>
            <person name="Vassiliev H."/>
            <person name="Vo A."/>
            <person name="Wangchuk T."/>
            <person name="Wangdi T."/>
            <person name="Weiand M."/>
            <person name="Wilkinson J."/>
            <person name="Wilson A."/>
            <person name="Yadav S."/>
            <person name="Young G."/>
            <person name="Yu Q."/>
            <person name="Zembek L."/>
            <person name="Zhong D."/>
            <person name="Zimmer A."/>
            <person name="Zwirko Z."/>
            <person name="Jaffe D.B."/>
            <person name="Alvarez P."/>
            <person name="Brockman W."/>
            <person name="Butler J."/>
            <person name="Chin C."/>
            <person name="Gnerre S."/>
            <person name="Grabherr M."/>
            <person name="Kleber M."/>
            <person name="Mauceli E."/>
            <person name="MacCallum I."/>
        </authorList>
    </citation>
    <scope>NUCLEOTIDE SEQUENCE [LARGE SCALE GENOMIC DNA]</scope>
    <source>
        <strain evidence="18">MSH-3 / Tucson 14011-0111.49</strain>
    </source>
</reference>
<evidence type="ECO:0000256" key="1">
    <source>
        <dbReference type="ARBA" id="ARBA00004123"/>
    </source>
</evidence>
<comment type="subcellular location">
    <subcellularLocation>
        <location evidence="1">Nucleus</location>
    </subcellularLocation>
</comment>
<evidence type="ECO:0000313" key="17">
    <source>
        <dbReference type="EMBL" id="EDW38308.1"/>
    </source>
</evidence>
<dbReference type="Pfam" id="PF07776">
    <property type="entry name" value="zf-AD"/>
    <property type="match status" value="1"/>
</dbReference>
<evidence type="ECO:0000256" key="11">
    <source>
        <dbReference type="PROSITE-ProRule" id="PRU00042"/>
    </source>
</evidence>
<dbReference type="Pfam" id="PF13894">
    <property type="entry name" value="zf-C2H2_4"/>
    <property type="match status" value="1"/>
</dbReference>
<evidence type="ECO:0000313" key="18">
    <source>
        <dbReference type="Proteomes" id="UP000008744"/>
    </source>
</evidence>
<dbReference type="SUPFAM" id="SSF57667">
    <property type="entry name" value="beta-beta-alpha zinc fingers"/>
    <property type="match status" value="3"/>
</dbReference>
<dbReference type="SUPFAM" id="SSF57716">
    <property type="entry name" value="Glucocorticoid receptor-like (DNA-binding domain)"/>
    <property type="match status" value="1"/>
</dbReference>
<gene>
    <name evidence="17" type="primary">Dper\GL12084</name>
    <name evidence="17" type="ORF">Dper_GL12084</name>
</gene>
<dbReference type="Gene3D" id="3.30.160.60">
    <property type="entry name" value="Classic Zinc Finger"/>
    <property type="match status" value="4"/>
</dbReference>
<feature type="domain" description="C2H2-type" evidence="15">
    <location>
        <begin position="266"/>
        <end position="293"/>
    </location>
</feature>
<dbReference type="PROSITE" id="PS51915">
    <property type="entry name" value="ZAD"/>
    <property type="match status" value="1"/>
</dbReference>
<feature type="domain" description="C2H2-type" evidence="15">
    <location>
        <begin position="294"/>
        <end position="321"/>
    </location>
</feature>
<feature type="binding site" evidence="12">
    <location>
        <position position="8"/>
    </location>
    <ligand>
        <name>Zn(2+)</name>
        <dbReference type="ChEBI" id="CHEBI:29105"/>
    </ligand>
</feature>
<keyword evidence="10" id="KW-0539">Nucleus</keyword>
<keyword evidence="5 11" id="KW-0863">Zinc-finger</keyword>
<evidence type="ECO:0000256" key="5">
    <source>
        <dbReference type="ARBA" id="ARBA00022771"/>
    </source>
</evidence>
<feature type="domain" description="ZAD" evidence="16">
    <location>
        <begin position="6"/>
        <end position="77"/>
    </location>
</feature>
<dbReference type="FunFam" id="3.30.160.60:FF:000184">
    <property type="entry name" value="Zinc finger protein 333"/>
    <property type="match status" value="1"/>
</dbReference>
<dbReference type="PROSITE" id="PS50157">
    <property type="entry name" value="ZINC_FINGER_C2H2_2"/>
    <property type="match status" value="5"/>
</dbReference>
<dbReference type="Proteomes" id="UP000008744">
    <property type="component" value="Unassembled WGS sequence"/>
</dbReference>
<dbReference type="PhylomeDB" id="B4GL84"/>
<dbReference type="InterPro" id="IPR012934">
    <property type="entry name" value="Znf_AD"/>
</dbReference>
<dbReference type="InterPro" id="IPR050331">
    <property type="entry name" value="Zinc_finger"/>
</dbReference>
<dbReference type="EMBL" id="CH479185">
    <property type="protein sequence ID" value="EDW38308.1"/>
    <property type="molecule type" value="Genomic_DNA"/>
</dbReference>
<dbReference type="OrthoDB" id="8113227at2759"/>
<keyword evidence="8" id="KW-0238">DNA-binding</keyword>
<name>B4GL84_DROPE</name>
<dbReference type="Pfam" id="PF00096">
    <property type="entry name" value="zf-C2H2"/>
    <property type="match status" value="1"/>
</dbReference>
<evidence type="ECO:0000256" key="7">
    <source>
        <dbReference type="ARBA" id="ARBA00023015"/>
    </source>
</evidence>
<evidence type="ECO:0000256" key="2">
    <source>
        <dbReference type="ARBA" id="ARBA00006991"/>
    </source>
</evidence>
<dbReference type="PANTHER" id="PTHR16515">
    <property type="entry name" value="PR DOMAIN ZINC FINGER PROTEIN"/>
    <property type="match status" value="1"/>
</dbReference>
<feature type="domain" description="C2H2-type" evidence="15">
    <location>
        <begin position="210"/>
        <end position="237"/>
    </location>
</feature>
<accession>B4GL84</accession>
<dbReference type="SMART" id="SM00355">
    <property type="entry name" value="ZnF_C2H2"/>
    <property type="match status" value="5"/>
</dbReference>
<evidence type="ECO:0000256" key="6">
    <source>
        <dbReference type="ARBA" id="ARBA00022833"/>
    </source>
</evidence>
<dbReference type="OMA" id="CNICNNV"/>
<dbReference type="KEGG" id="dpe:6594410"/>
<keyword evidence="3 12" id="KW-0479">Metal-binding</keyword>
<evidence type="ECO:0000259" key="16">
    <source>
        <dbReference type="PROSITE" id="PS51915"/>
    </source>
</evidence>
<keyword evidence="9" id="KW-0804">Transcription</keyword>
<evidence type="ECO:0000256" key="10">
    <source>
        <dbReference type="ARBA" id="ARBA00023242"/>
    </source>
</evidence>
<dbReference type="FunFam" id="3.30.160.60:FF:000325">
    <property type="entry name" value="ZFP90 zinc finger protein"/>
    <property type="match status" value="1"/>
</dbReference>
<evidence type="ECO:0000256" key="9">
    <source>
        <dbReference type="ARBA" id="ARBA00023163"/>
    </source>
</evidence>
<keyword evidence="7" id="KW-0805">Transcription regulation</keyword>
<feature type="domain" description="C2H2-type" evidence="15">
    <location>
        <begin position="182"/>
        <end position="209"/>
    </location>
</feature>
<organism evidence="18">
    <name type="scientific">Drosophila persimilis</name>
    <name type="common">Fruit fly</name>
    <dbReference type="NCBI Taxonomy" id="7234"/>
    <lineage>
        <taxon>Eukaryota</taxon>
        <taxon>Metazoa</taxon>
        <taxon>Ecdysozoa</taxon>
        <taxon>Arthropoda</taxon>
        <taxon>Hexapoda</taxon>
        <taxon>Insecta</taxon>
        <taxon>Pterygota</taxon>
        <taxon>Neoptera</taxon>
        <taxon>Endopterygota</taxon>
        <taxon>Diptera</taxon>
        <taxon>Brachycera</taxon>
        <taxon>Muscomorpha</taxon>
        <taxon>Ephydroidea</taxon>
        <taxon>Drosophilidae</taxon>
        <taxon>Drosophila</taxon>
        <taxon>Sophophora</taxon>
    </lineage>
</organism>
<dbReference type="eggNOG" id="KOG1721">
    <property type="taxonomic scope" value="Eukaryota"/>
</dbReference>
<feature type="region of interest" description="Disordered" evidence="14">
    <location>
        <begin position="135"/>
        <end position="175"/>
    </location>
</feature>
<evidence type="ECO:0000256" key="12">
    <source>
        <dbReference type="PROSITE-ProRule" id="PRU01263"/>
    </source>
</evidence>
<feature type="binding site" evidence="12">
    <location>
        <position position="11"/>
    </location>
    <ligand>
        <name>Zn(2+)</name>
        <dbReference type="ChEBI" id="CHEBI:29105"/>
    </ligand>
</feature>
<feature type="coiled-coil region" evidence="13">
    <location>
        <begin position="67"/>
        <end position="94"/>
    </location>
</feature>
<feature type="binding site" evidence="12">
    <location>
        <position position="50"/>
    </location>
    <ligand>
        <name>Zn(2+)</name>
        <dbReference type="ChEBI" id="CHEBI:29105"/>
    </ligand>
</feature>
<protein>
    <submittedName>
        <fullName evidence="17">GL12084</fullName>
    </submittedName>
</protein>
<feature type="compositionally biased region" description="Polar residues" evidence="14">
    <location>
        <begin position="154"/>
        <end position="171"/>
    </location>
</feature>
<keyword evidence="18" id="KW-1185">Reference proteome</keyword>
<dbReference type="InterPro" id="IPR036236">
    <property type="entry name" value="Znf_C2H2_sf"/>
</dbReference>
<feature type="domain" description="C2H2-type" evidence="15">
    <location>
        <begin position="238"/>
        <end position="265"/>
    </location>
</feature>